<proteinExistence type="predicted"/>
<reference evidence="3" key="1">
    <citation type="submission" date="2015-10" db="EMBL/GenBank/DDBJ databases">
        <authorList>
            <person name="Devillers H."/>
        </authorList>
    </citation>
    <scope>NUCLEOTIDE SEQUENCE [LARGE SCALE GENOMIC DNA]</scope>
</reference>
<sequence>MEDLLKVTNIVVGIASCLTTRDYLNFQQLNKNVLHTHLAGPNDNDFWCKKLLRIGLTQASDKDEVQMMLQQENAIDVLSKLQVFTPSTAKAVFIQLYQCYQGFVEKLYHTDFKNFFPSEYSSPLAQAKIIMNLALYAKGDMNDFTYYHKVQENWGIFKELFVSTAIKEMDLSFCQQDFGSAAEFIEVLLICHEENTAIDFFKSKNDFDSEVDLPQQLFPSGTSETDNEVLRLALEKIKFFLNSKIELADKLFGDKYPMILDYLESVIANSIADYLSSQVLDDLQSPGTNQTIDVMPQLFKCVNEELIGGLMDSKNGGPRLKEIVKEFFNLYLEPKIMNYLDTTVLEFGQKLEQTLLNFQKETTLKEQEQNEQIYSDLRDKASKQQQLIDQKNNFLTSFTKIFKITNNNKTAEEERLQMAYNLNVMNHNLQNIQILVSLDLCYKVVQDCKFCIENMRTFLVINNIADVVKSKCQEVFKTLVTTLANEHFKPGFYKAIQILEQYDPNKMKNVELGFEALGSHVEPLIKFTELVNTGDIVLQMISIFYKNELIQTNIMDRNKDFLNDVVQVKKNFETMVDDYVANGLNIGINKLMDEVLFVFSSLQLPDDYNPDRTQVAKKEIKPSKAAAKNVELLRNHCFLLTGATDKGTIDIFQQEVGERFFNEVVKNIKKNLISSDGAVFLICDLNYYYDFIANVLKQKHIVPLFAGLKTIGQLYLVSGKDSKELGKMICDLGRFQGIFSQEEIYELVQRRTDWVRVRKDVEKVMYGLGVSDCIII</sequence>
<dbReference type="PROSITE" id="PS51257">
    <property type="entry name" value="PROKAR_LIPOPROTEIN"/>
    <property type="match status" value="1"/>
</dbReference>
<dbReference type="Pfam" id="PF07393">
    <property type="entry name" value="Sec10_HB"/>
    <property type="match status" value="1"/>
</dbReference>
<dbReference type="InterPro" id="IPR048627">
    <property type="entry name" value="Sec10_HB"/>
</dbReference>
<dbReference type="GO" id="GO:0006887">
    <property type="term" value="P:exocytosis"/>
    <property type="evidence" value="ECO:0007669"/>
    <property type="project" value="TreeGrafter"/>
</dbReference>
<dbReference type="Proteomes" id="UP000236544">
    <property type="component" value="Unassembled WGS sequence"/>
</dbReference>
<keyword evidence="3" id="KW-1185">Reference proteome</keyword>
<dbReference type="OrthoDB" id="5554140at2759"/>
<dbReference type="PANTHER" id="PTHR12100:SF1">
    <property type="entry name" value="RECYCLIN-1"/>
    <property type="match status" value="1"/>
</dbReference>
<gene>
    <name evidence="2" type="ORF">LAQU0_S27e00276g</name>
</gene>
<organism evidence="2 3">
    <name type="scientific">Lachancea quebecensis</name>
    <dbReference type="NCBI Taxonomy" id="1654605"/>
    <lineage>
        <taxon>Eukaryota</taxon>
        <taxon>Fungi</taxon>
        <taxon>Dikarya</taxon>
        <taxon>Ascomycota</taxon>
        <taxon>Saccharomycotina</taxon>
        <taxon>Saccharomycetes</taxon>
        <taxon>Saccharomycetales</taxon>
        <taxon>Saccharomycetaceae</taxon>
        <taxon>Lachancea</taxon>
    </lineage>
</organism>
<name>A0A0P1L3X1_9SACH</name>
<dbReference type="GO" id="GO:0006893">
    <property type="term" value="P:Golgi to plasma membrane transport"/>
    <property type="evidence" value="ECO:0007669"/>
    <property type="project" value="TreeGrafter"/>
</dbReference>
<dbReference type="PANTHER" id="PTHR12100">
    <property type="entry name" value="SEC10"/>
    <property type="match status" value="1"/>
</dbReference>
<evidence type="ECO:0000259" key="1">
    <source>
        <dbReference type="Pfam" id="PF07393"/>
    </source>
</evidence>
<dbReference type="GO" id="GO:0000145">
    <property type="term" value="C:exocyst"/>
    <property type="evidence" value="ECO:0007669"/>
    <property type="project" value="TreeGrafter"/>
</dbReference>
<dbReference type="InterPro" id="IPR009976">
    <property type="entry name" value="Sec10-like"/>
</dbReference>
<evidence type="ECO:0000313" key="2">
    <source>
        <dbReference type="EMBL" id="CUS25108.1"/>
    </source>
</evidence>
<accession>A0A0P1L3X1</accession>
<dbReference type="AlphaFoldDB" id="A0A0P1L3X1"/>
<dbReference type="EMBL" id="LN890546">
    <property type="protein sequence ID" value="CUS25108.1"/>
    <property type="molecule type" value="Genomic_DNA"/>
</dbReference>
<protein>
    <submittedName>
        <fullName evidence="2">LAQU0S27e00276g1_1</fullName>
    </submittedName>
</protein>
<feature type="domain" description="Exocyst complex component Sec10-like alpha-helical bundle" evidence="1">
    <location>
        <begin position="126"/>
        <end position="760"/>
    </location>
</feature>
<evidence type="ECO:0000313" key="3">
    <source>
        <dbReference type="Proteomes" id="UP000236544"/>
    </source>
</evidence>